<keyword evidence="2" id="KW-1185">Reference proteome</keyword>
<reference evidence="1" key="1">
    <citation type="submission" date="2023-07" db="EMBL/GenBank/DDBJ databases">
        <title>draft genome sequence of fig (Ficus carica).</title>
        <authorList>
            <person name="Takahashi T."/>
            <person name="Nishimura K."/>
        </authorList>
    </citation>
    <scope>NUCLEOTIDE SEQUENCE</scope>
</reference>
<evidence type="ECO:0000313" key="2">
    <source>
        <dbReference type="Proteomes" id="UP001187192"/>
    </source>
</evidence>
<proteinExistence type="predicted"/>
<accession>A0AA88J6A9</accession>
<gene>
    <name evidence="1" type="ORF">TIFTF001_032118</name>
</gene>
<dbReference type="AlphaFoldDB" id="A0AA88J6A9"/>
<comment type="caution">
    <text evidence="1">The sequence shown here is derived from an EMBL/GenBank/DDBJ whole genome shotgun (WGS) entry which is preliminary data.</text>
</comment>
<sequence>MRDMKAGFIATNTSLVEVDWSFVPEESEEIAAEEALEEVCLGSCSGTSNAGRCPVVGPNSVVREPQELSVKADVLGPARARPILVGALSWDLTPLFGNHRSCLQRQMSWVLLGHVQFWSVPGRET</sequence>
<name>A0AA88J6A9_FICCA</name>
<evidence type="ECO:0000313" key="1">
    <source>
        <dbReference type="EMBL" id="GMN63037.1"/>
    </source>
</evidence>
<protein>
    <submittedName>
        <fullName evidence="1">Uncharacterized protein</fullName>
    </submittedName>
</protein>
<dbReference type="EMBL" id="BTGU01000140">
    <property type="protein sequence ID" value="GMN63037.1"/>
    <property type="molecule type" value="Genomic_DNA"/>
</dbReference>
<dbReference type="Proteomes" id="UP001187192">
    <property type="component" value="Unassembled WGS sequence"/>
</dbReference>
<organism evidence="1 2">
    <name type="scientific">Ficus carica</name>
    <name type="common">Common fig</name>
    <dbReference type="NCBI Taxonomy" id="3494"/>
    <lineage>
        <taxon>Eukaryota</taxon>
        <taxon>Viridiplantae</taxon>
        <taxon>Streptophyta</taxon>
        <taxon>Embryophyta</taxon>
        <taxon>Tracheophyta</taxon>
        <taxon>Spermatophyta</taxon>
        <taxon>Magnoliopsida</taxon>
        <taxon>eudicotyledons</taxon>
        <taxon>Gunneridae</taxon>
        <taxon>Pentapetalae</taxon>
        <taxon>rosids</taxon>
        <taxon>fabids</taxon>
        <taxon>Rosales</taxon>
        <taxon>Moraceae</taxon>
        <taxon>Ficeae</taxon>
        <taxon>Ficus</taxon>
    </lineage>
</organism>